<feature type="compositionally biased region" description="Basic and acidic residues" evidence="4">
    <location>
        <begin position="321"/>
        <end position="333"/>
    </location>
</feature>
<sequence>MNAVPGPKSVFYFYITPEFTMLAFTTALETLRLANQVLGRDKYAWRIVSADGKPVRASNDLQLSADLSLDEARNQTRIASARMVVVCGGQDVARYTNRNLSSWLRECRKARISLGAVCTGAHLLAHAGILNKRRCTIHWENLASFAERFSDVQPSPQIFAVDDEIYTCAGGTAPLEMMLEIIAREEGAGTAAAICQLAIVASLRDGSERQRLPYMLPLGVSNANLRKLVEVMEENVADPVPLTVVAATAGISRRQMERYFRDTFNCSPGKYYMRLRIERARSLLRQTTMPVVEIAIACGFVSASHFSKMYRSFEGTSPHESRALRKQWPEHARNPSKPLPLSVKTAPHRPLAA</sequence>
<comment type="caution">
    <text evidence="6">The sequence shown here is derived from an EMBL/GenBank/DDBJ whole genome shotgun (WGS) entry which is preliminary data.</text>
</comment>
<dbReference type="InterPro" id="IPR018062">
    <property type="entry name" value="HTH_AraC-typ_CS"/>
</dbReference>
<dbReference type="SMART" id="SM00342">
    <property type="entry name" value="HTH_ARAC"/>
    <property type="match status" value="1"/>
</dbReference>
<feature type="region of interest" description="Disordered" evidence="4">
    <location>
        <begin position="321"/>
        <end position="353"/>
    </location>
</feature>
<accession>A0ABT8XL76</accession>
<keyword evidence="7" id="KW-1185">Reference proteome</keyword>
<dbReference type="PROSITE" id="PS00041">
    <property type="entry name" value="HTH_ARAC_FAMILY_1"/>
    <property type="match status" value="1"/>
</dbReference>
<dbReference type="SUPFAM" id="SSF46689">
    <property type="entry name" value="Homeodomain-like"/>
    <property type="match status" value="2"/>
</dbReference>
<dbReference type="Gene3D" id="1.10.10.60">
    <property type="entry name" value="Homeodomain-like"/>
    <property type="match status" value="1"/>
</dbReference>
<feature type="domain" description="HTH araC/xylS-type" evidence="5">
    <location>
        <begin position="226"/>
        <end position="324"/>
    </location>
</feature>
<dbReference type="PROSITE" id="PS01124">
    <property type="entry name" value="HTH_ARAC_FAMILY_2"/>
    <property type="match status" value="1"/>
</dbReference>
<dbReference type="CDD" id="cd03136">
    <property type="entry name" value="GATase1_AraC_ArgR_like"/>
    <property type="match status" value="1"/>
</dbReference>
<dbReference type="Gene3D" id="3.40.50.880">
    <property type="match status" value="1"/>
</dbReference>
<keyword evidence="3" id="KW-0804">Transcription</keyword>
<dbReference type="InterPro" id="IPR052158">
    <property type="entry name" value="INH-QAR"/>
</dbReference>
<dbReference type="InterPro" id="IPR002818">
    <property type="entry name" value="DJ-1/PfpI"/>
</dbReference>
<dbReference type="Proteomes" id="UP001177080">
    <property type="component" value="Unassembled WGS sequence"/>
</dbReference>
<dbReference type="EMBL" id="WHSC02000013">
    <property type="protein sequence ID" value="MDO6124486.1"/>
    <property type="molecule type" value="Genomic_DNA"/>
</dbReference>
<dbReference type="PANTHER" id="PTHR43130">
    <property type="entry name" value="ARAC-FAMILY TRANSCRIPTIONAL REGULATOR"/>
    <property type="match status" value="1"/>
</dbReference>
<evidence type="ECO:0000256" key="4">
    <source>
        <dbReference type="SAM" id="MobiDB-lite"/>
    </source>
</evidence>
<dbReference type="PANTHER" id="PTHR43130:SF3">
    <property type="entry name" value="HTH-TYPE TRANSCRIPTIONAL REGULATOR RV1931C"/>
    <property type="match status" value="1"/>
</dbReference>
<dbReference type="Pfam" id="PF01965">
    <property type="entry name" value="DJ-1_PfpI"/>
    <property type="match status" value="1"/>
</dbReference>
<dbReference type="RefSeq" id="WP_244763606.1">
    <property type="nucleotide sequence ID" value="NZ_JALJCJ010000008.1"/>
</dbReference>
<dbReference type="InterPro" id="IPR029062">
    <property type="entry name" value="Class_I_gatase-like"/>
</dbReference>
<dbReference type="InterPro" id="IPR018060">
    <property type="entry name" value="HTH_AraC"/>
</dbReference>
<evidence type="ECO:0000313" key="6">
    <source>
        <dbReference type="EMBL" id="MDO6124486.1"/>
    </source>
</evidence>
<dbReference type="InterPro" id="IPR009057">
    <property type="entry name" value="Homeodomain-like_sf"/>
</dbReference>
<reference evidence="6" key="1">
    <citation type="submission" date="2022-04" db="EMBL/GenBank/DDBJ databases">
        <title>Shinella lacus sp. nov., a novel member of the genus Shinella from water.</title>
        <authorList>
            <person name="Deng Y."/>
        </authorList>
    </citation>
    <scope>NUCLEOTIDE SEQUENCE</scope>
    <source>
        <strain evidence="6">JCM 31239</strain>
    </source>
</reference>
<keyword evidence="1" id="KW-0805">Transcription regulation</keyword>
<dbReference type="Pfam" id="PF12833">
    <property type="entry name" value="HTH_18"/>
    <property type="match status" value="1"/>
</dbReference>
<organism evidence="6 7">
    <name type="scientific">Shinella curvata</name>
    <dbReference type="NCBI Taxonomy" id="1817964"/>
    <lineage>
        <taxon>Bacteria</taxon>
        <taxon>Pseudomonadati</taxon>
        <taxon>Pseudomonadota</taxon>
        <taxon>Alphaproteobacteria</taxon>
        <taxon>Hyphomicrobiales</taxon>
        <taxon>Rhizobiaceae</taxon>
        <taxon>Shinella</taxon>
    </lineage>
</organism>
<name>A0ABT8XL76_9HYPH</name>
<evidence type="ECO:0000259" key="5">
    <source>
        <dbReference type="PROSITE" id="PS01124"/>
    </source>
</evidence>
<protein>
    <submittedName>
        <fullName evidence="6">GlxA family transcriptional regulator</fullName>
    </submittedName>
</protein>
<proteinExistence type="predicted"/>
<evidence type="ECO:0000256" key="1">
    <source>
        <dbReference type="ARBA" id="ARBA00023015"/>
    </source>
</evidence>
<evidence type="ECO:0000256" key="3">
    <source>
        <dbReference type="ARBA" id="ARBA00023163"/>
    </source>
</evidence>
<gene>
    <name evidence="6" type="ORF">GB928_025155</name>
</gene>
<keyword evidence="2" id="KW-0238">DNA-binding</keyword>
<evidence type="ECO:0000256" key="2">
    <source>
        <dbReference type="ARBA" id="ARBA00023125"/>
    </source>
</evidence>
<evidence type="ECO:0000313" key="7">
    <source>
        <dbReference type="Proteomes" id="UP001177080"/>
    </source>
</evidence>
<dbReference type="SUPFAM" id="SSF52317">
    <property type="entry name" value="Class I glutamine amidotransferase-like"/>
    <property type="match status" value="1"/>
</dbReference>